<sequence>MVLPVVVALQLLAAAPLALSVSITDIQGPAFLSPLLGQTVRDITGIVTAVISDSGFYIQGNRTDDVRVSNGLLVFTESSSILNKVSVGDLISLSGKVAEFKESSEPNDLLGTELDDPTDIVVLSSGNTVEPLVLGQDRSPPTEKLSALDIGPDGWLSVPNNVSLIDSVNATLQPDLFGIDFWSSLEGQLVTVPSPVALDFQDSFNEFWVRGDWPASGLNSRGGLTITELSDGLPDGNPETVIIGDPIDGTTNPTTSVGMTFSDITGVVQFQFGFYYILPLTAPTVLAVPSADIPSATIAPSDDACTITIGDYNVENMAPTSTNLPPVANHIANFLNLPDIMFLQEIQDNDGEVDDGVVDANVTLTTLTDAIASASSSGFQYAFFDIDPVNDQDGGAGGGNIRQAHLYRSEKLNLVPGSPVGGSLDATEPITSDGQVTLSFNPGRIDPTNSSWDDSRKPLATAWETSNGERFFTVNLHLVAKTGDTSESVQGNARPPVNTDVAKRTSQVEIVAAFVKQLLALDPNASIIVGGDCNDFVQTRSVFAAFDDILTELDVNSNVPLVERYTYVFQQSSQQLDHLFVSSAIAARGTEIQHIHVNNWGPSLATRASDHDPSVAQVKVC</sequence>
<name>A0A8E2APH5_9APHY</name>
<proteinExistence type="predicted"/>
<protein>
    <submittedName>
        <fullName evidence="4">DNase I-like protein</fullName>
    </submittedName>
</protein>
<dbReference type="InterPro" id="IPR036691">
    <property type="entry name" value="Endo/exonu/phosph_ase_sf"/>
</dbReference>
<evidence type="ECO:0000256" key="1">
    <source>
        <dbReference type="SAM" id="MobiDB-lite"/>
    </source>
</evidence>
<feature type="region of interest" description="Disordered" evidence="1">
    <location>
        <begin position="433"/>
        <end position="456"/>
    </location>
</feature>
<dbReference type="EMBL" id="KV722565">
    <property type="protein sequence ID" value="OCH85742.1"/>
    <property type="molecule type" value="Genomic_DNA"/>
</dbReference>
<keyword evidence="2" id="KW-0732">Signal</keyword>
<dbReference type="AlphaFoldDB" id="A0A8E2APH5"/>
<feature type="chain" id="PRO_5034677632" evidence="2">
    <location>
        <begin position="21"/>
        <end position="621"/>
    </location>
</feature>
<accession>A0A8E2APH5</accession>
<feature type="signal peptide" evidence="2">
    <location>
        <begin position="1"/>
        <end position="20"/>
    </location>
</feature>
<dbReference type="PANTHER" id="PTHR42834:SF1">
    <property type="entry name" value="ENDONUCLEASE_EXONUCLEASE_PHOSPHATASE FAMILY PROTEIN (AFU_ORTHOLOGUE AFUA_3G09210)"/>
    <property type="match status" value="1"/>
</dbReference>
<evidence type="ECO:0000313" key="4">
    <source>
        <dbReference type="EMBL" id="OCH85742.1"/>
    </source>
</evidence>
<evidence type="ECO:0000256" key="2">
    <source>
        <dbReference type="SAM" id="SignalP"/>
    </source>
</evidence>
<dbReference type="SUPFAM" id="SSF56219">
    <property type="entry name" value="DNase I-like"/>
    <property type="match status" value="1"/>
</dbReference>
<dbReference type="CDD" id="cd04486">
    <property type="entry name" value="YhcR_OBF_like"/>
    <property type="match status" value="1"/>
</dbReference>
<reference evidence="4 5" key="1">
    <citation type="submission" date="2016-07" db="EMBL/GenBank/DDBJ databases">
        <title>Draft genome of the white-rot fungus Obba rivulosa 3A-2.</title>
        <authorList>
            <consortium name="DOE Joint Genome Institute"/>
            <person name="Miettinen O."/>
            <person name="Riley R."/>
            <person name="Acob R."/>
            <person name="Barry K."/>
            <person name="Cullen D."/>
            <person name="De Vries R."/>
            <person name="Hainaut M."/>
            <person name="Hatakka A."/>
            <person name="Henrissat B."/>
            <person name="Hilden K."/>
            <person name="Kuo R."/>
            <person name="Labutti K."/>
            <person name="Lipzen A."/>
            <person name="Makela M.R."/>
            <person name="Sandor L."/>
            <person name="Spatafora J.W."/>
            <person name="Grigoriev I.V."/>
            <person name="Hibbett D.S."/>
        </authorList>
    </citation>
    <scope>NUCLEOTIDE SEQUENCE [LARGE SCALE GENOMIC DNA]</scope>
    <source>
        <strain evidence="4 5">3A-2</strain>
    </source>
</reference>
<dbReference type="OrthoDB" id="47488at2759"/>
<feature type="domain" description="Endonuclease/exonuclease/phosphatase" evidence="3">
    <location>
        <begin position="312"/>
        <end position="611"/>
    </location>
</feature>
<evidence type="ECO:0000259" key="3">
    <source>
        <dbReference type="Pfam" id="PF03372"/>
    </source>
</evidence>
<dbReference type="Gene3D" id="3.60.10.10">
    <property type="entry name" value="Endonuclease/exonuclease/phosphatase"/>
    <property type="match status" value="1"/>
</dbReference>
<dbReference type="PANTHER" id="PTHR42834">
    <property type="entry name" value="ENDONUCLEASE/EXONUCLEASE/PHOSPHATASE FAMILY PROTEIN (AFU_ORTHOLOGUE AFUA_3G09210)"/>
    <property type="match status" value="1"/>
</dbReference>
<organism evidence="4 5">
    <name type="scientific">Obba rivulosa</name>
    <dbReference type="NCBI Taxonomy" id="1052685"/>
    <lineage>
        <taxon>Eukaryota</taxon>
        <taxon>Fungi</taxon>
        <taxon>Dikarya</taxon>
        <taxon>Basidiomycota</taxon>
        <taxon>Agaricomycotina</taxon>
        <taxon>Agaricomycetes</taxon>
        <taxon>Polyporales</taxon>
        <taxon>Gelatoporiaceae</taxon>
        <taxon>Obba</taxon>
    </lineage>
</organism>
<evidence type="ECO:0000313" key="5">
    <source>
        <dbReference type="Proteomes" id="UP000250043"/>
    </source>
</evidence>
<keyword evidence="5" id="KW-1185">Reference proteome</keyword>
<dbReference type="InterPro" id="IPR005135">
    <property type="entry name" value="Endo/exonuclease/phosphatase"/>
</dbReference>
<gene>
    <name evidence="4" type="ORF">OBBRIDRAFT_838708</name>
</gene>
<dbReference type="GO" id="GO:0003824">
    <property type="term" value="F:catalytic activity"/>
    <property type="evidence" value="ECO:0007669"/>
    <property type="project" value="InterPro"/>
</dbReference>
<dbReference type="Proteomes" id="UP000250043">
    <property type="component" value="Unassembled WGS sequence"/>
</dbReference>
<dbReference type="Pfam" id="PF03372">
    <property type="entry name" value="Exo_endo_phos"/>
    <property type="match status" value="1"/>
</dbReference>